<evidence type="ECO:0000313" key="6">
    <source>
        <dbReference type="EMBL" id="CAD9649252.1"/>
    </source>
</evidence>
<dbReference type="EMBL" id="HBHB01001332">
    <property type="protein sequence ID" value="CAD9649252.1"/>
    <property type="molecule type" value="Transcribed_RNA"/>
</dbReference>
<dbReference type="InterPro" id="IPR029058">
    <property type="entry name" value="AB_hydrolase_fold"/>
</dbReference>
<dbReference type="InterPro" id="IPR006693">
    <property type="entry name" value="AB_hydrolase_lipase"/>
</dbReference>
<dbReference type="Pfam" id="PF04083">
    <property type="entry name" value="Abhydro_lipase"/>
    <property type="match status" value="1"/>
</dbReference>
<dbReference type="PANTHER" id="PTHR11005">
    <property type="entry name" value="LYSOSOMAL ACID LIPASE-RELATED"/>
    <property type="match status" value="1"/>
</dbReference>
<dbReference type="GO" id="GO:0016042">
    <property type="term" value="P:lipid catabolic process"/>
    <property type="evidence" value="ECO:0007669"/>
    <property type="project" value="UniProtKB-KW"/>
</dbReference>
<evidence type="ECO:0000259" key="5">
    <source>
        <dbReference type="Pfam" id="PF04083"/>
    </source>
</evidence>
<name>A0A6T5UG70_9APIC</name>
<keyword evidence="3" id="KW-0472">Membrane</keyword>
<dbReference type="AlphaFoldDB" id="A0A6T5UG70"/>
<proteinExistence type="predicted"/>
<gene>
    <name evidence="6" type="ORF">LABB0372_LOCUS628</name>
    <name evidence="7" type="ORF">LABB0372_LOCUS629</name>
</gene>
<dbReference type="Gene3D" id="3.40.50.1820">
    <property type="entry name" value="alpha/beta hydrolase"/>
    <property type="match status" value="1"/>
</dbReference>
<feature type="domain" description="AB hydrolase-1" evidence="4">
    <location>
        <begin position="159"/>
        <end position="291"/>
    </location>
</feature>
<evidence type="ECO:0008006" key="8">
    <source>
        <dbReference type="Google" id="ProtNLM"/>
    </source>
</evidence>
<keyword evidence="2" id="KW-0443">Lipid metabolism</keyword>
<feature type="domain" description="Partial AB-hydrolase lipase" evidence="5">
    <location>
        <begin position="66"/>
        <end position="110"/>
    </location>
</feature>
<keyword evidence="3" id="KW-0812">Transmembrane</keyword>
<accession>A0A6T5UG70</accession>
<sequence length="488" mass="55568">MLESFRLSFVVAILVFEFILRHVVTFALYVFPVKPVLLFIRGIPGRIISAFTNGSSNDLAVITSAAEILASVGIAVEEFSVETEDGFHLVLHRLCHSDENPKTENVPVVLKEMFSAANSDICFVKDVAPQPPNGNLSYSSNVSRESDFDPSGEPVCLRPPVLMFHGLMMSSEVFICNPHISLAIFLFYQGYDIWLGNNRGNKYSWRHRDYKRNDTRYWDFSIDEFSHFDVPASVDKVLAVTRWQSLIYIGFSNGTAQMFAALATQKDLNRKLSVFVSLAPACKLQSLNPDAEHSLALFYPLICSSRTFFYLIFGKNIILSAADFWKKWLTRKAFAQIIDACLHVLFSWHPKHAEVEDKERFYCHIYSTTSVKVVHHWFQMLKSGRFEYYDNNAGLGVPGDIIVPEYHVSQIKTPIILLHGGCDKLSNIGWLKRQLKTCHAIEVPHYEHIDFLIAKDLPNQVFPHILRALEQHPPCRPLSRKMSVSSCE</sequence>
<protein>
    <recommendedName>
        <fullName evidence="8">Partial AB-hydrolase lipase domain-containing protein</fullName>
    </recommendedName>
</protein>
<evidence type="ECO:0000259" key="4">
    <source>
        <dbReference type="Pfam" id="PF00561"/>
    </source>
</evidence>
<feature type="transmembrane region" description="Helical" evidence="3">
    <location>
        <begin position="7"/>
        <end position="31"/>
    </location>
</feature>
<dbReference type="EMBL" id="HBHB01001333">
    <property type="protein sequence ID" value="CAD9649253.1"/>
    <property type="molecule type" value="Transcribed_RNA"/>
</dbReference>
<evidence type="ECO:0000256" key="3">
    <source>
        <dbReference type="SAM" id="Phobius"/>
    </source>
</evidence>
<evidence type="ECO:0000313" key="7">
    <source>
        <dbReference type="EMBL" id="CAD9649253.1"/>
    </source>
</evidence>
<keyword evidence="1" id="KW-0442">Lipid degradation</keyword>
<reference evidence="7" key="1">
    <citation type="submission" date="2021-01" db="EMBL/GenBank/DDBJ databases">
        <authorList>
            <person name="Corre E."/>
            <person name="Pelletier E."/>
            <person name="Niang G."/>
            <person name="Scheremetjew M."/>
            <person name="Finn R."/>
            <person name="Kale V."/>
            <person name="Holt S."/>
            <person name="Cochrane G."/>
            <person name="Meng A."/>
            <person name="Brown T."/>
            <person name="Cohen L."/>
        </authorList>
    </citation>
    <scope>NUCLEOTIDE SEQUENCE</scope>
    <source>
        <strain evidence="7">Grappler Inlet BC</strain>
    </source>
</reference>
<organism evidence="7">
    <name type="scientific">Lankesteria abbotti</name>
    <dbReference type="NCBI Taxonomy" id="340204"/>
    <lineage>
        <taxon>Eukaryota</taxon>
        <taxon>Sar</taxon>
        <taxon>Alveolata</taxon>
        <taxon>Apicomplexa</taxon>
        <taxon>Conoidasida</taxon>
        <taxon>Gregarinasina</taxon>
        <taxon>Eugregarinorida</taxon>
        <taxon>Lecudinidae</taxon>
        <taxon>Lankesteria</taxon>
    </lineage>
</organism>
<dbReference type="Pfam" id="PF00561">
    <property type="entry name" value="Abhydrolase_1"/>
    <property type="match status" value="1"/>
</dbReference>
<evidence type="ECO:0000256" key="2">
    <source>
        <dbReference type="ARBA" id="ARBA00023098"/>
    </source>
</evidence>
<dbReference type="SUPFAM" id="SSF53474">
    <property type="entry name" value="alpha/beta-Hydrolases"/>
    <property type="match status" value="1"/>
</dbReference>
<keyword evidence="3" id="KW-1133">Transmembrane helix</keyword>
<dbReference type="InterPro" id="IPR000073">
    <property type="entry name" value="AB_hydrolase_1"/>
</dbReference>
<evidence type="ECO:0000256" key="1">
    <source>
        <dbReference type="ARBA" id="ARBA00022963"/>
    </source>
</evidence>